<dbReference type="OrthoDB" id="5287136at2"/>
<reference evidence="3 4" key="1">
    <citation type="journal article" date="2014" name="Genome Announc.">
        <title>Draft genome sequences of the altered schaedler flora, a defined bacterial community from gnotobiotic mice.</title>
        <authorList>
            <person name="Wannemuehler M.J."/>
            <person name="Overstreet A.M."/>
            <person name="Ward D.V."/>
            <person name="Phillips G.J."/>
        </authorList>
    </citation>
    <scope>NUCLEOTIDE SEQUENCE [LARGE SCALE GENOMIC DNA]</scope>
    <source>
        <strain evidence="3 4">ASF492</strain>
    </source>
</reference>
<evidence type="ECO:0000313" key="4">
    <source>
        <dbReference type="Proteomes" id="UP000012589"/>
    </source>
</evidence>
<dbReference type="AlphaFoldDB" id="N1ZXY4"/>
<name>N1ZXY4_9FIRM</name>
<keyword evidence="4" id="KW-1185">Reference proteome</keyword>
<proteinExistence type="predicted"/>
<feature type="region of interest" description="Disordered" evidence="1">
    <location>
        <begin position="33"/>
        <end position="52"/>
    </location>
</feature>
<protein>
    <submittedName>
        <fullName evidence="3">Uncharacterized protein</fullName>
    </submittedName>
</protein>
<dbReference type="HOGENOM" id="CLU_1459448_0_0_9"/>
<dbReference type="PATRIC" id="fig|1235802.3.peg.4606"/>
<dbReference type="Proteomes" id="UP000012589">
    <property type="component" value="Unassembled WGS sequence"/>
</dbReference>
<evidence type="ECO:0000256" key="2">
    <source>
        <dbReference type="SAM" id="SignalP"/>
    </source>
</evidence>
<accession>N1ZXY4</accession>
<evidence type="ECO:0000313" key="3">
    <source>
        <dbReference type="EMBL" id="EMZ21887.1"/>
    </source>
</evidence>
<organism evidence="3 4">
    <name type="scientific">Eubacterium plexicaudatum ASF492</name>
    <dbReference type="NCBI Taxonomy" id="1235802"/>
    <lineage>
        <taxon>Bacteria</taxon>
        <taxon>Bacillati</taxon>
        <taxon>Bacillota</taxon>
        <taxon>Clostridia</taxon>
        <taxon>Eubacteriales</taxon>
        <taxon>Eubacteriaceae</taxon>
        <taxon>Eubacterium</taxon>
    </lineage>
</organism>
<feature type="chain" id="PRO_5004114082" evidence="2">
    <location>
        <begin position="28"/>
        <end position="204"/>
    </location>
</feature>
<comment type="caution">
    <text evidence="3">The sequence shown here is derived from an EMBL/GenBank/DDBJ whole genome shotgun (WGS) entry which is preliminary data.</text>
</comment>
<feature type="signal peptide" evidence="2">
    <location>
        <begin position="1"/>
        <end position="27"/>
    </location>
</feature>
<evidence type="ECO:0000256" key="1">
    <source>
        <dbReference type="SAM" id="MobiDB-lite"/>
    </source>
</evidence>
<dbReference type="EMBL" id="AQFT01000126">
    <property type="protein sequence ID" value="EMZ21887.1"/>
    <property type="molecule type" value="Genomic_DNA"/>
</dbReference>
<dbReference type="Gene3D" id="2.160.20.110">
    <property type="match status" value="1"/>
</dbReference>
<gene>
    <name evidence="3" type="ORF">C823_04338</name>
</gene>
<keyword evidence="2" id="KW-0732">Signal</keyword>
<sequence>MNFKKKSRLCMVISITCIFVMCFGATAAGAYTKSDSKTGERPLQQSKPVKSNKMVDVKSKRNHDTLEMKTLKIGNKIYYWVENETQLRSIGQGKYSLDKNYIQAADIHMSTDEWIPIGTANKPFTGSYCGNGCEIIGLTMTDPNAKIIGLFGVADGANIYNITMRDYDIRSAGRNVTGKSIAPILALGLEDTRSYDNQVYPKEK</sequence>